<feature type="region of interest" description="Disordered" evidence="1">
    <location>
        <begin position="121"/>
        <end position="230"/>
    </location>
</feature>
<evidence type="ECO:0000313" key="3">
    <source>
        <dbReference type="Proteomes" id="UP000789595"/>
    </source>
</evidence>
<organism evidence="2 3">
    <name type="scientific">Pelagomonas calceolata</name>
    <dbReference type="NCBI Taxonomy" id="35677"/>
    <lineage>
        <taxon>Eukaryota</taxon>
        <taxon>Sar</taxon>
        <taxon>Stramenopiles</taxon>
        <taxon>Ochrophyta</taxon>
        <taxon>Pelagophyceae</taxon>
        <taxon>Pelagomonadales</taxon>
        <taxon>Pelagomonadaceae</taxon>
        <taxon>Pelagomonas</taxon>
    </lineage>
</organism>
<name>A0A8J2WYB7_9STRA</name>
<sequence>MRVDTGGHHGRRRSGSHESTGGHDGRRRSGSHESPTVHDARLHMTRRLREAWTDAFVLFPVRDLDLLARATPAVMRLQPSPKTFPQLLAALRSVATEHDDHELIDAMAPISYRLDKDLAEDADAGPPVAGSPARWLPRQDSTGSAGAASPGGGRRTTQRRHARSPQPAPGAAPAPAPSSSSRRDRHRRRRQQTEAAHRRALARLDRLRLPDDTPNPYQAKAAPGKRRSTG</sequence>
<protein>
    <submittedName>
        <fullName evidence="2">Uncharacterized protein</fullName>
    </submittedName>
</protein>
<comment type="caution">
    <text evidence="2">The sequence shown here is derived from an EMBL/GenBank/DDBJ whole genome shotgun (WGS) entry which is preliminary data.</text>
</comment>
<gene>
    <name evidence="2" type="ORF">PECAL_1P30800</name>
</gene>
<dbReference type="Proteomes" id="UP000789595">
    <property type="component" value="Unassembled WGS sequence"/>
</dbReference>
<dbReference type="AlphaFoldDB" id="A0A8J2WYB7"/>
<reference evidence="2" key="1">
    <citation type="submission" date="2021-11" db="EMBL/GenBank/DDBJ databases">
        <authorList>
            <consortium name="Genoscope - CEA"/>
            <person name="William W."/>
        </authorList>
    </citation>
    <scope>NUCLEOTIDE SEQUENCE</scope>
</reference>
<proteinExistence type="predicted"/>
<keyword evidence="3" id="KW-1185">Reference proteome</keyword>
<feature type="region of interest" description="Disordered" evidence="1">
    <location>
        <begin position="1"/>
        <end position="41"/>
    </location>
</feature>
<feature type="compositionally biased region" description="Pro residues" evidence="1">
    <location>
        <begin position="166"/>
        <end position="176"/>
    </location>
</feature>
<evidence type="ECO:0000313" key="2">
    <source>
        <dbReference type="EMBL" id="CAH0366581.1"/>
    </source>
</evidence>
<accession>A0A8J2WYB7</accession>
<dbReference type="EMBL" id="CAKKNE010000001">
    <property type="protein sequence ID" value="CAH0366581.1"/>
    <property type="molecule type" value="Genomic_DNA"/>
</dbReference>
<feature type="compositionally biased region" description="Basic and acidic residues" evidence="1">
    <location>
        <begin position="191"/>
        <end position="211"/>
    </location>
</feature>
<evidence type="ECO:0000256" key="1">
    <source>
        <dbReference type="SAM" id="MobiDB-lite"/>
    </source>
</evidence>